<comment type="caution">
    <text evidence="8">The sequence shown here is derived from an EMBL/GenBank/DDBJ whole genome shotgun (WGS) entry which is preliminary data.</text>
</comment>
<dbReference type="GO" id="GO:0006353">
    <property type="term" value="P:DNA-templated transcription termination"/>
    <property type="evidence" value="ECO:0007669"/>
    <property type="project" value="UniProtKB-UniRule"/>
</dbReference>
<dbReference type="InterPro" id="IPR035926">
    <property type="entry name" value="NusB-like_sf"/>
</dbReference>
<dbReference type="Proteomes" id="UP000824262">
    <property type="component" value="Unassembled WGS sequence"/>
</dbReference>
<reference evidence="8" key="2">
    <citation type="journal article" date="2021" name="PeerJ">
        <title>Extensive microbial diversity within the chicken gut microbiome revealed by metagenomics and culture.</title>
        <authorList>
            <person name="Gilroy R."/>
            <person name="Ravi A."/>
            <person name="Getino M."/>
            <person name="Pursley I."/>
            <person name="Horton D.L."/>
            <person name="Alikhan N.F."/>
            <person name="Baker D."/>
            <person name="Gharbi K."/>
            <person name="Hall N."/>
            <person name="Watson M."/>
            <person name="Adriaenssens E.M."/>
            <person name="Foster-Nyarko E."/>
            <person name="Jarju S."/>
            <person name="Secka A."/>
            <person name="Antonio M."/>
            <person name="Oren A."/>
            <person name="Chaudhuri R.R."/>
            <person name="La Ragione R."/>
            <person name="Hildebrand F."/>
            <person name="Pallen M.J."/>
        </authorList>
    </citation>
    <scope>NUCLEOTIDE SEQUENCE</scope>
    <source>
        <strain evidence="8">ChiBcolR7-354</strain>
    </source>
</reference>
<evidence type="ECO:0000256" key="3">
    <source>
        <dbReference type="ARBA" id="ARBA00022884"/>
    </source>
</evidence>
<dbReference type="InterPro" id="IPR006027">
    <property type="entry name" value="NusB_RsmB_TIM44"/>
</dbReference>
<evidence type="ECO:0000256" key="1">
    <source>
        <dbReference type="ARBA" id="ARBA00005952"/>
    </source>
</evidence>
<proteinExistence type="inferred from homology"/>
<keyword evidence="2 6" id="KW-0889">Transcription antitermination</keyword>
<accession>A0A9D1CTL3</accession>
<dbReference type="AlphaFoldDB" id="A0A9D1CTL3"/>
<comment type="function">
    <text evidence="6">Involved in transcription antitermination. Required for transcription of ribosomal RNA (rRNA) genes. Binds specifically to the boxA antiterminator sequence of the ribosomal RNA (rrn) operons.</text>
</comment>
<dbReference type="NCBIfam" id="TIGR01951">
    <property type="entry name" value="nusB"/>
    <property type="match status" value="1"/>
</dbReference>
<sequence>MTRTKARELAVRLIYAQGASDGDAAEILDGFFDEEHFASLSGEDELFASAPNEAQMEYIRRLVAACAEHRDELDNIIARYSTGWRPERISRTAAAVLRCALAEIVYLKDEDVTPAVAINEAVELAKAYEEPETVSFINGVLGGYMRGEGER</sequence>
<evidence type="ECO:0000313" key="8">
    <source>
        <dbReference type="EMBL" id="HIQ79568.1"/>
    </source>
</evidence>
<keyword evidence="4 6" id="KW-0805">Transcription regulation</keyword>
<dbReference type="GO" id="GO:0003723">
    <property type="term" value="F:RNA binding"/>
    <property type="evidence" value="ECO:0007669"/>
    <property type="project" value="UniProtKB-UniRule"/>
</dbReference>
<dbReference type="HAMAP" id="MF_00073">
    <property type="entry name" value="NusB"/>
    <property type="match status" value="1"/>
</dbReference>
<evidence type="ECO:0000256" key="4">
    <source>
        <dbReference type="ARBA" id="ARBA00023015"/>
    </source>
</evidence>
<evidence type="ECO:0000256" key="5">
    <source>
        <dbReference type="ARBA" id="ARBA00023163"/>
    </source>
</evidence>
<name>A0A9D1CTL3_9FIRM</name>
<evidence type="ECO:0000259" key="7">
    <source>
        <dbReference type="Pfam" id="PF01029"/>
    </source>
</evidence>
<reference evidence="8" key="1">
    <citation type="submission" date="2020-10" db="EMBL/GenBank/DDBJ databases">
        <authorList>
            <person name="Gilroy R."/>
        </authorList>
    </citation>
    <scope>NUCLEOTIDE SEQUENCE</scope>
    <source>
        <strain evidence="8">ChiBcolR7-354</strain>
    </source>
</reference>
<evidence type="ECO:0000313" key="9">
    <source>
        <dbReference type="Proteomes" id="UP000824262"/>
    </source>
</evidence>
<evidence type="ECO:0000256" key="6">
    <source>
        <dbReference type="HAMAP-Rule" id="MF_00073"/>
    </source>
</evidence>
<dbReference type="PANTHER" id="PTHR11078:SF3">
    <property type="entry name" value="ANTITERMINATION NUSB DOMAIN-CONTAINING PROTEIN"/>
    <property type="match status" value="1"/>
</dbReference>
<dbReference type="Pfam" id="PF01029">
    <property type="entry name" value="NusB"/>
    <property type="match status" value="1"/>
</dbReference>
<dbReference type="GO" id="GO:0005829">
    <property type="term" value="C:cytosol"/>
    <property type="evidence" value="ECO:0007669"/>
    <property type="project" value="TreeGrafter"/>
</dbReference>
<organism evidence="8 9">
    <name type="scientific">Candidatus Scatomorpha intestinavium</name>
    <dbReference type="NCBI Taxonomy" id="2840922"/>
    <lineage>
        <taxon>Bacteria</taxon>
        <taxon>Bacillati</taxon>
        <taxon>Bacillota</taxon>
        <taxon>Clostridia</taxon>
        <taxon>Eubacteriales</taxon>
        <taxon>Candidatus Scatomorpha</taxon>
    </lineage>
</organism>
<comment type="similarity">
    <text evidence="1 6">Belongs to the NusB family.</text>
</comment>
<dbReference type="SUPFAM" id="SSF48013">
    <property type="entry name" value="NusB-like"/>
    <property type="match status" value="1"/>
</dbReference>
<dbReference type="Gene3D" id="1.10.940.10">
    <property type="entry name" value="NusB-like"/>
    <property type="match status" value="1"/>
</dbReference>
<gene>
    <name evidence="6 8" type="primary">nusB</name>
    <name evidence="8" type="ORF">IAB77_09975</name>
</gene>
<keyword evidence="5 6" id="KW-0804">Transcription</keyword>
<dbReference type="GO" id="GO:0031564">
    <property type="term" value="P:transcription antitermination"/>
    <property type="evidence" value="ECO:0007669"/>
    <property type="project" value="UniProtKB-KW"/>
</dbReference>
<keyword evidence="3 6" id="KW-0694">RNA-binding</keyword>
<dbReference type="EMBL" id="DVGA01000114">
    <property type="protein sequence ID" value="HIQ79568.1"/>
    <property type="molecule type" value="Genomic_DNA"/>
</dbReference>
<dbReference type="InterPro" id="IPR011605">
    <property type="entry name" value="NusB_fam"/>
</dbReference>
<protein>
    <recommendedName>
        <fullName evidence="6">Transcription antitermination protein NusB</fullName>
    </recommendedName>
    <alternativeName>
        <fullName evidence="6">Antitermination factor NusB</fullName>
    </alternativeName>
</protein>
<evidence type="ECO:0000256" key="2">
    <source>
        <dbReference type="ARBA" id="ARBA00022814"/>
    </source>
</evidence>
<feature type="domain" description="NusB/RsmB/TIM44" evidence="7">
    <location>
        <begin position="5"/>
        <end position="146"/>
    </location>
</feature>
<dbReference type="PANTHER" id="PTHR11078">
    <property type="entry name" value="N UTILIZATION SUBSTANCE PROTEIN B-RELATED"/>
    <property type="match status" value="1"/>
</dbReference>